<dbReference type="RefSeq" id="WP_206610193.1">
    <property type="nucleotide sequence ID" value="NZ_QWGR01000202.1"/>
</dbReference>
<protein>
    <submittedName>
        <fullName evidence="1">Uncharacterized protein</fullName>
    </submittedName>
</protein>
<gene>
    <name evidence="1" type="ORF">D1614_24640</name>
</gene>
<keyword evidence="2" id="KW-1185">Reference proteome</keyword>
<sequence>AAATPELHQQMTDSTRRAMQVVLAESSATRHSTMALYLLAVDQGAAADVGASAADAYAALAQKHHQAAQASVDAAQAMLDSNRKLPDSLRRAEGPSDNAAFNQAQHRLTQANTEVADAQAQQQAAAAGKDVVLPSSAPELSSDAASLADLQRATSGALADFKRALGNEVAQDATQAYADDARAALQ</sequence>
<dbReference type="Proteomes" id="UP000265926">
    <property type="component" value="Unassembled WGS sequence"/>
</dbReference>
<dbReference type="EMBL" id="QWGR01000202">
    <property type="protein sequence ID" value="RIJ43965.1"/>
    <property type="molecule type" value="Genomic_DNA"/>
</dbReference>
<comment type="caution">
    <text evidence="1">The sequence shown here is derived from an EMBL/GenBank/DDBJ whole genome shotgun (WGS) entry which is preliminary data.</text>
</comment>
<name>A0A399SQ47_9BACT</name>
<reference evidence="1 2" key="1">
    <citation type="submission" date="2018-08" db="EMBL/GenBank/DDBJ databases">
        <title>Pallidiluteibacterium maritimus gen. nov., sp. nov., isolated from coastal sediment.</title>
        <authorList>
            <person name="Zhou L.Y."/>
        </authorList>
    </citation>
    <scope>NUCLEOTIDE SEQUENCE [LARGE SCALE GENOMIC DNA]</scope>
    <source>
        <strain evidence="1 2">XSD2</strain>
    </source>
</reference>
<evidence type="ECO:0000313" key="2">
    <source>
        <dbReference type="Proteomes" id="UP000265926"/>
    </source>
</evidence>
<feature type="non-terminal residue" evidence="1">
    <location>
        <position position="1"/>
    </location>
</feature>
<dbReference type="AlphaFoldDB" id="A0A399SQ47"/>
<feature type="non-terminal residue" evidence="1">
    <location>
        <position position="186"/>
    </location>
</feature>
<accession>A0A399SQ47</accession>
<evidence type="ECO:0000313" key="1">
    <source>
        <dbReference type="EMBL" id="RIJ43965.1"/>
    </source>
</evidence>
<proteinExistence type="predicted"/>
<organism evidence="1 2">
    <name type="scientific">Maribellus luteus</name>
    <dbReference type="NCBI Taxonomy" id="2305463"/>
    <lineage>
        <taxon>Bacteria</taxon>
        <taxon>Pseudomonadati</taxon>
        <taxon>Bacteroidota</taxon>
        <taxon>Bacteroidia</taxon>
        <taxon>Marinilabiliales</taxon>
        <taxon>Prolixibacteraceae</taxon>
        <taxon>Maribellus</taxon>
    </lineage>
</organism>